<evidence type="ECO:0000313" key="2">
    <source>
        <dbReference type="Proteomes" id="UP001182556"/>
    </source>
</evidence>
<gene>
    <name evidence="1" type="ORF">DB88DRAFT_547962</name>
</gene>
<accession>A0AAD9CX16</accession>
<comment type="caution">
    <text evidence="1">The sequence shown here is derived from an EMBL/GenBank/DDBJ whole genome shotgun (WGS) entry which is preliminary data.</text>
</comment>
<sequence length="546" mass="60361">MTDFSSEEERDYPTVVRDAEGKFHIGSRAPLPGLETLLGKRDGDFVIPHVVHTAITLPLMRAGSRGGQISLTLLRHLVEARGALTRSREKLETASSTGDEGVAALRSEVDTLTQWVESLGDMAWDLRTRRLEVKRAYDPAFQQLSGREDLRRDPEASSLIKYADVITAGIDLEMTEADIQARLCAALTDVGQPGSVGQPGRDGSVALAMDEGLFKALSDLAQSEYRLKTARQQWSPRSEAARINPNSPMHAAMMEQWRDLSRQGTLRPSGEPADPNRDPQFKEATLEQALSEVESTSKNLLSHKFPARSMLRAFMRHLVSFESIGKQHRLKLETHLSKGVSALIDQEGLYSAASFAASLEEAKLTLSRYVACLEKMDGQCKVLAQQLPRNASGQPSFDKQHNPSEVSNASAPLQLYNSYAEWYKTHLANWLEPTLGYAKGVLTSFMANAQKNVPDGEDPTEAYRAMTSLLTMKPQGEPLNPADTLSSGSVELQERIDAFIDRYSTWSPEYNVHHQLHSTLQEGNTAWPDLPTFASALKTVKGQEGR</sequence>
<proteinExistence type="predicted"/>
<dbReference type="AlphaFoldDB" id="A0AAD9CX16"/>
<reference evidence="1" key="1">
    <citation type="submission" date="2023-02" db="EMBL/GenBank/DDBJ databases">
        <title>Identification and recombinant expression of a fungal hydrolase from Papiliotrema laurentii that hydrolyzes apple cutin and clears colloidal polyester polyurethane.</title>
        <authorList>
            <consortium name="DOE Joint Genome Institute"/>
            <person name="Roman V.A."/>
            <person name="Bojanowski C."/>
            <person name="Crable B.R."/>
            <person name="Wagner D.N."/>
            <person name="Hung C.S."/>
            <person name="Nadeau L.J."/>
            <person name="Schratz L."/>
            <person name="Haridas S."/>
            <person name="Pangilinan J."/>
            <person name="Lipzen A."/>
            <person name="Na H."/>
            <person name="Yan M."/>
            <person name="Ng V."/>
            <person name="Grigoriev I.V."/>
            <person name="Spatafora J.W."/>
            <person name="Barlow D."/>
            <person name="Biffinger J."/>
            <person name="Kelley-Loughnane N."/>
            <person name="Varaljay V.A."/>
            <person name="Crookes-Goodson W.J."/>
        </authorList>
    </citation>
    <scope>NUCLEOTIDE SEQUENCE</scope>
    <source>
        <strain evidence="1">5307AH</strain>
    </source>
</reference>
<protein>
    <submittedName>
        <fullName evidence="1">Uncharacterized protein</fullName>
    </submittedName>
</protein>
<dbReference type="EMBL" id="JAODAN010000009">
    <property type="protein sequence ID" value="KAK1922314.1"/>
    <property type="molecule type" value="Genomic_DNA"/>
</dbReference>
<dbReference type="Proteomes" id="UP001182556">
    <property type="component" value="Unassembled WGS sequence"/>
</dbReference>
<keyword evidence="2" id="KW-1185">Reference proteome</keyword>
<evidence type="ECO:0000313" key="1">
    <source>
        <dbReference type="EMBL" id="KAK1922314.1"/>
    </source>
</evidence>
<organism evidence="1 2">
    <name type="scientific">Papiliotrema laurentii</name>
    <name type="common">Cryptococcus laurentii</name>
    <dbReference type="NCBI Taxonomy" id="5418"/>
    <lineage>
        <taxon>Eukaryota</taxon>
        <taxon>Fungi</taxon>
        <taxon>Dikarya</taxon>
        <taxon>Basidiomycota</taxon>
        <taxon>Agaricomycotina</taxon>
        <taxon>Tremellomycetes</taxon>
        <taxon>Tremellales</taxon>
        <taxon>Rhynchogastremaceae</taxon>
        <taxon>Papiliotrema</taxon>
    </lineage>
</organism>
<name>A0AAD9CX16_PAPLA</name>